<dbReference type="AlphaFoldDB" id="A0A7J6WI37"/>
<evidence type="ECO:0000313" key="1">
    <source>
        <dbReference type="EMBL" id="KAF5197029.1"/>
    </source>
</evidence>
<reference evidence="1 2" key="1">
    <citation type="submission" date="2020-06" db="EMBL/GenBank/DDBJ databases">
        <title>Transcriptomic and genomic resources for Thalictrum thalictroides and T. hernandezii: Facilitating candidate gene discovery in an emerging model plant lineage.</title>
        <authorList>
            <person name="Arias T."/>
            <person name="Riano-Pachon D.M."/>
            <person name="Di Stilio V.S."/>
        </authorList>
    </citation>
    <scope>NUCLEOTIDE SEQUENCE [LARGE SCALE GENOMIC DNA]</scope>
    <source>
        <strain evidence="2">cv. WT478/WT964</strain>
        <tissue evidence="1">Leaves</tissue>
    </source>
</reference>
<dbReference type="Proteomes" id="UP000554482">
    <property type="component" value="Unassembled WGS sequence"/>
</dbReference>
<proteinExistence type="predicted"/>
<sequence length="60" mass="6928">MGYNLTSTKSQTTYWYPAAMVVDRLSKLVPYMVPCTKLHRLYQVKTPNSSLILKPFGIYL</sequence>
<dbReference type="EMBL" id="JABWDY010015192">
    <property type="protein sequence ID" value="KAF5197029.1"/>
    <property type="molecule type" value="Genomic_DNA"/>
</dbReference>
<keyword evidence="2" id="KW-1185">Reference proteome</keyword>
<comment type="caution">
    <text evidence="1">The sequence shown here is derived from an EMBL/GenBank/DDBJ whole genome shotgun (WGS) entry which is preliminary data.</text>
</comment>
<protein>
    <submittedName>
        <fullName evidence="1">Uncharacterized protein</fullName>
    </submittedName>
</protein>
<gene>
    <name evidence="1" type="ORF">FRX31_013381</name>
</gene>
<evidence type="ECO:0000313" key="2">
    <source>
        <dbReference type="Proteomes" id="UP000554482"/>
    </source>
</evidence>
<organism evidence="1 2">
    <name type="scientific">Thalictrum thalictroides</name>
    <name type="common">Rue-anemone</name>
    <name type="synonym">Anemone thalictroides</name>
    <dbReference type="NCBI Taxonomy" id="46969"/>
    <lineage>
        <taxon>Eukaryota</taxon>
        <taxon>Viridiplantae</taxon>
        <taxon>Streptophyta</taxon>
        <taxon>Embryophyta</taxon>
        <taxon>Tracheophyta</taxon>
        <taxon>Spermatophyta</taxon>
        <taxon>Magnoliopsida</taxon>
        <taxon>Ranunculales</taxon>
        <taxon>Ranunculaceae</taxon>
        <taxon>Thalictroideae</taxon>
        <taxon>Thalictrum</taxon>
    </lineage>
</organism>
<accession>A0A7J6WI37</accession>
<name>A0A7J6WI37_THATH</name>